<keyword evidence="2 4" id="KW-0863">Zinc-finger</keyword>
<dbReference type="PANTHER" id="PTHR12197">
    <property type="entry name" value="HISTONE-LYSINE N-METHYLTRANSFERASE SMYD"/>
    <property type="match status" value="1"/>
</dbReference>
<dbReference type="Gene3D" id="1.25.40.970">
    <property type="match status" value="1"/>
</dbReference>
<gene>
    <name evidence="8" type="primary">CSON001235</name>
</gene>
<evidence type="ECO:0000313" key="8">
    <source>
        <dbReference type="EMBL" id="SSX20410.1"/>
    </source>
</evidence>
<accession>A0A336LR20</accession>
<dbReference type="SUPFAM" id="SSF82199">
    <property type="entry name" value="SET domain"/>
    <property type="match status" value="1"/>
</dbReference>
<organism evidence="8">
    <name type="scientific">Culicoides sonorensis</name>
    <name type="common">Biting midge</name>
    <dbReference type="NCBI Taxonomy" id="179676"/>
    <lineage>
        <taxon>Eukaryota</taxon>
        <taxon>Metazoa</taxon>
        <taxon>Ecdysozoa</taxon>
        <taxon>Arthropoda</taxon>
        <taxon>Hexapoda</taxon>
        <taxon>Insecta</taxon>
        <taxon>Pterygota</taxon>
        <taxon>Neoptera</taxon>
        <taxon>Endopterygota</taxon>
        <taxon>Diptera</taxon>
        <taxon>Nematocera</taxon>
        <taxon>Chironomoidea</taxon>
        <taxon>Ceratopogonidae</taxon>
        <taxon>Ceratopogoninae</taxon>
        <taxon>Culicoides</taxon>
        <taxon>Monoculicoides</taxon>
    </lineage>
</organism>
<feature type="domain" description="MYND-type" evidence="6">
    <location>
        <begin position="40"/>
        <end position="77"/>
    </location>
</feature>
<dbReference type="InterPro" id="IPR011990">
    <property type="entry name" value="TPR-like_helical_dom_sf"/>
</dbReference>
<dbReference type="AlphaFoldDB" id="A0A336LR20"/>
<dbReference type="GO" id="GO:0005634">
    <property type="term" value="C:nucleus"/>
    <property type="evidence" value="ECO:0007669"/>
    <property type="project" value="TreeGrafter"/>
</dbReference>
<protein>
    <submittedName>
        <fullName evidence="8">CSON001235 protein</fullName>
    </submittedName>
</protein>
<keyword evidence="1" id="KW-0479">Metal-binding</keyword>
<name>A0A336LR20_CULSO</name>
<reference evidence="7" key="1">
    <citation type="submission" date="2018-04" db="EMBL/GenBank/DDBJ databases">
        <authorList>
            <person name="Go L.Y."/>
            <person name="Mitchell J.A."/>
        </authorList>
    </citation>
    <scope>NUCLEOTIDE SEQUENCE</scope>
    <source>
        <tissue evidence="7">Whole organism</tissue>
    </source>
</reference>
<proteinExistence type="predicted"/>
<evidence type="ECO:0000259" key="6">
    <source>
        <dbReference type="PROSITE" id="PS50865"/>
    </source>
</evidence>
<evidence type="ECO:0000256" key="3">
    <source>
        <dbReference type="ARBA" id="ARBA00022833"/>
    </source>
</evidence>
<evidence type="ECO:0000256" key="1">
    <source>
        <dbReference type="ARBA" id="ARBA00022723"/>
    </source>
</evidence>
<dbReference type="InterPro" id="IPR002893">
    <property type="entry name" value="Znf_MYND"/>
</dbReference>
<dbReference type="PROSITE" id="PS01360">
    <property type="entry name" value="ZF_MYND_1"/>
    <property type="match status" value="1"/>
</dbReference>
<dbReference type="Gene3D" id="1.10.220.160">
    <property type="match status" value="1"/>
</dbReference>
<keyword evidence="3" id="KW-0862">Zinc</keyword>
<evidence type="ECO:0000256" key="5">
    <source>
        <dbReference type="SAM" id="MobiDB-lite"/>
    </source>
</evidence>
<dbReference type="EMBL" id="UFQS01000118">
    <property type="protein sequence ID" value="SSX00030.1"/>
    <property type="molecule type" value="Genomic_DNA"/>
</dbReference>
<dbReference type="GO" id="GO:0008270">
    <property type="term" value="F:zinc ion binding"/>
    <property type="evidence" value="ECO:0007669"/>
    <property type="project" value="UniProtKB-KW"/>
</dbReference>
<dbReference type="InterPro" id="IPR050869">
    <property type="entry name" value="H3K4_H4K5_MeTrfase"/>
</dbReference>
<dbReference type="Gene3D" id="2.170.270.10">
    <property type="entry name" value="SET domain"/>
    <property type="match status" value="1"/>
</dbReference>
<dbReference type="OMA" id="YIEQQKW"/>
<dbReference type="Pfam" id="PF01753">
    <property type="entry name" value="zf-MYND"/>
    <property type="match status" value="1"/>
</dbReference>
<dbReference type="Gene3D" id="6.10.140.2220">
    <property type="match status" value="1"/>
</dbReference>
<dbReference type="EMBL" id="UFQT01000118">
    <property type="protein sequence ID" value="SSX20410.1"/>
    <property type="molecule type" value="Genomic_DNA"/>
</dbReference>
<dbReference type="Gene3D" id="1.25.40.10">
    <property type="entry name" value="Tetratricopeptide repeat domain"/>
    <property type="match status" value="1"/>
</dbReference>
<dbReference type="InterPro" id="IPR046341">
    <property type="entry name" value="SET_dom_sf"/>
</dbReference>
<dbReference type="PROSITE" id="PS50865">
    <property type="entry name" value="ZF_MYND_2"/>
    <property type="match status" value="1"/>
</dbReference>
<feature type="region of interest" description="Disordered" evidence="5">
    <location>
        <begin position="460"/>
        <end position="479"/>
    </location>
</feature>
<dbReference type="PANTHER" id="PTHR12197:SF251">
    <property type="entry name" value="EG:BACR7C10.4 PROTEIN"/>
    <property type="match status" value="1"/>
</dbReference>
<evidence type="ECO:0000313" key="7">
    <source>
        <dbReference type="EMBL" id="SSX00030.1"/>
    </source>
</evidence>
<sequence length="479" mass="54348">MARGDNKPAAKFEGIPKGTTILKEDPFACILFGRYRKVRCDHCFKKGDIKLCLECRFVGYCSNSCQSFGWAQHKIECPHLKQLKHPDQFPDEARLIARIVWRLTSGGSTDRGYYSKGEYRTFGDLMSHLPNIAADELRMERFNQIYEALHLLLTEKYMPSYPDVLHIYGQICVNAYNIIDEDMANAGQGIYLAASIVDHSCVPNAVATFEGSQLSITLTQDIESAGPLNWSQIFISYVDVMTPTDLRQNEIFDKYYFVCQCPRCSDQGETTKMIAAECPNPKCDNVLDLRTPQFMCPICEKEIPVEHQEMYTYLMEFTPLKLYEMYAKDTAYLDILQVMLKMQKGVFASNNIWYLKTLEAAFDSATEMERFDQAIEYGKALIPGYENYYGQVHPQTAIILMKVGKLLADQERHLESYGCLRNAADILEITHGTEHSVYKNLLEPSLRTATAINEDSVKAARAAAAREAAKNPPPPPPED</sequence>
<evidence type="ECO:0000256" key="2">
    <source>
        <dbReference type="ARBA" id="ARBA00022771"/>
    </source>
</evidence>
<reference evidence="8" key="2">
    <citation type="submission" date="2018-07" db="EMBL/GenBank/DDBJ databases">
        <authorList>
            <person name="Quirk P.G."/>
            <person name="Krulwich T.A."/>
        </authorList>
    </citation>
    <scope>NUCLEOTIDE SEQUENCE</scope>
</reference>
<evidence type="ECO:0000256" key="4">
    <source>
        <dbReference type="PROSITE-ProRule" id="PRU00134"/>
    </source>
</evidence>
<dbReference type="VEuPathDB" id="VectorBase:CSON001235"/>